<sequence length="327" mass="37363">MSNDTGRSNPNPKIRMAAPPVGRREIALSAESSPSAEKGAHDAARFKLSPAEFNTAIVHFYRGEIQRANTWRNRLDTTTNWAVLTTGATLSFAFSAPSNPHFVIIINTLLVAFFLFMEARRYRYYEIWSSRLRMIETGYFARILSPDGLGEDSKWMEALASELQTPHFTISEWEALGRRLRRNYMWLFLLLAASWNLKVYLHPRPASDFAEFIARATIGLIPGKIVFLIGIIFNVGLVIFALATVRLREARGEVLPEHEFSFEPLRRVTDWTRARAAHHRATLRRAKRARARVRTTTGEWKRPSGERSADPETGDWSIAREEETVSR</sequence>
<feature type="transmembrane region" description="Helical" evidence="2">
    <location>
        <begin position="100"/>
        <end position="117"/>
    </location>
</feature>
<keyword evidence="4" id="KW-1185">Reference proteome</keyword>
<evidence type="ECO:0000313" key="3">
    <source>
        <dbReference type="EMBL" id="CDM66776.1"/>
    </source>
</evidence>
<dbReference type="InterPro" id="IPR014470">
    <property type="entry name" value="UCP01500"/>
</dbReference>
<accession>A0A0B6X0B4</accession>
<proteinExistence type="predicted"/>
<name>A0A0B6X0B4_9BACT</name>
<dbReference type="RefSeq" id="WP_235789169.1">
    <property type="nucleotide sequence ID" value="NZ_CBXV010000008.1"/>
</dbReference>
<dbReference type="Pfam" id="PF10028">
    <property type="entry name" value="DUF2270"/>
    <property type="match status" value="1"/>
</dbReference>
<feature type="compositionally biased region" description="Basic and acidic residues" evidence="1">
    <location>
        <begin position="299"/>
        <end position="310"/>
    </location>
</feature>
<feature type="transmembrane region" description="Helical" evidence="2">
    <location>
        <begin position="184"/>
        <end position="201"/>
    </location>
</feature>
<dbReference type="Proteomes" id="UP000031518">
    <property type="component" value="Unassembled WGS sequence"/>
</dbReference>
<feature type="compositionally biased region" description="Basic residues" evidence="1">
    <location>
        <begin position="282"/>
        <end position="293"/>
    </location>
</feature>
<protein>
    <submittedName>
        <fullName evidence="3">Predicted membrane protein</fullName>
    </submittedName>
</protein>
<keyword evidence="2" id="KW-1133">Transmembrane helix</keyword>
<feature type="region of interest" description="Disordered" evidence="1">
    <location>
        <begin position="282"/>
        <end position="327"/>
    </location>
</feature>
<dbReference type="STRING" id="454194.PYK22_02814"/>
<dbReference type="AlphaFoldDB" id="A0A0B6X0B4"/>
<evidence type="ECO:0000313" key="4">
    <source>
        <dbReference type="Proteomes" id="UP000031518"/>
    </source>
</evidence>
<evidence type="ECO:0000256" key="2">
    <source>
        <dbReference type="SAM" id="Phobius"/>
    </source>
</evidence>
<feature type="region of interest" description="Disordered" evidence="1">
    <location>
        <begin position="1"/>
        <end position="20"/>
    </location>
</feature>
<reference evidence="3 4" key="2">
    <citation type="submission" date="2015-01" db="EMBL/GenBank/DDBJ databases">
        <title>Complete genome sequence of Pyrinomonas methylaliphatogenes type strain K22T.</title>
        <authorList>
            <person name="Lee K.C.Y."/>
            <person name="Power J.F."/>
            <person name="Dunfield P.F."/>
            <person name="Morgan X.C."/>
            <person name="Huttenhower C."/>
            <person name="Stott M.B."/>
        </authorList>
    </citation>
    <scope>NUCLEOTIDE SEQUENCE [LARGE SCALE GENOMIC DNA]</scope>
    <source>
        <strain evidence="3 4">K22</strain>
    </source>
</reference>
<dbReference type="EMBL" id="CBXV010000008">
    <property type="protein sequence ID" value="CDM66776.1"/>
    <property type="molecule type" value="Genomic_DNA"/>
</dbReference>
<gene>
    <name evidence="3" type="ORF">PYK22_02814</name>
</gene>
<evidence type="ECO:0000256" key="1">
    <source>
        <dbReference type="SAM" id="MobiDB-lite"/>
    </source>
</evidence>
<feature type="transmembrane region" description="Helical" evidence="2">
    <location>
        <begin position="221"/>
        <end position="243"/>
    </location>
</feature>
<organism evidence="3 4">
    <name type="scientific">Pyrinomonas methylaliphatogenes</name>
    <dbReference type="NCBI Taxonomy" id="454194"/>
    <lineage>
        <taxon>Bacteria</taxon>
        <taxon>Pseudomonadati</taxon>
        <taxon>Acidobacteriota</taxon>
        <taxon>Blastocatellia</taxon>
        <taxon>Blastocatellales</taxon>
        <taxon>Pyrinomonadaceae</taxon>
        <taxon>Pyrinomonas</taxon>
    </lineage>
</organism>
<keyword evidence="2" id="KW-0472">Membrane</keyword>
<reference evidence="3 4" key="1">
    <citation type="submission" date="2013-12" db="EMBL/GenBank/DDBJ databases">
        <authorList>
            <person name="Stott M."/>
        </authorList>
    </citation>
    <scope>NUCLEOTIDE SEQUENCE [LARGE SCALE GENOMIC DNA]</scope>
    <source>
        <strain evidence="3 4">K22</strain>
    </source>
</reference>
<feature type="compositionally biased region" description="Basic and acidic residues" evidence="1">
    <location>
        <begin position="318"/>
        <end position="327"/>
    </location>
</feature>
<feature type="compositionally biased region" description="Polar residues" evidence="1">
    <location>
        <begin position="1"/>
        <end position="11"/>
    </location>
</feature>
<keyword evidence="2" id="KW-0812">Transmembrane</keyword>